<dbReference type="PROSITE" id="PS51820">
    <property type="entry name" value="PA14"/>
    <property type="match status" value="3"/>
</dbReference>
<accession>A0AA36IR98</accession>
<keyword evidence="4" id="KW-0472">Membrane</keyword>
<feature type="transmembrane region" description="Helical" evidence="4">
    <location>
        <begin position="1755"/>
        <end position="1773"/>
    </location>
</feature>
<dbReference type="Pfam" id="PF04884">
    <property type="entry name" value="UVB_sens_prot"/>
    <property type="match status" value="2"/>
</dbReference>
<dbReference type="Gene3D" id="2.60.40.10">
    <property type="entry name" value="Immunoglobulins"/>
    <property type="match status" value="27"/>
</dbReference>
<evidence type="ECO:0000256" key="3">
    <source>
        <dbReference type="SAM" id="MobiDB-lite"/>
    </source>
</evidence>
<dbReference type="InterPro" id="IPR001298">
    <property type="entry name" value="Filamin/ABP280_rpt"/>
</dbReference>
<feature type="domain" description="Fibronectin type-III" evidence="6">
    <location>
        <begin position="2491"/>
        <end position="2598"/>
    </location>
</feature>
<dbReference type="Proteomes" id="UP001178507">
    <property type="component" value="Unassembled WGS sequence"/>
</dbReference>
<sequence>MVCSFLPSRTALACCSLRWLLALLLLLLQERTVTSIGTGIPPERVSSLAGEITLYLQTPTDAVECELFRDSGVGDQPRFEVYRGPCEVAVRVDGLQVDRNYQFQARGIDASGLEGGRSEIVSFISAGVPEWQGLLPALEKVGSDNIKLIWPVPANGGSPILGYHVDIEANGDGSWERIYDGTNQPSQHTFTATGLHASLTYHFRVYAENRVGFSSFTEASVRISDLMAADDARPEGVPVSLSADVEYTARIRSVDPVTKLDESVGGRRFILSVHDVCEMDSTGAVCVRVAQPHPEVAPDVLGQPICCTHSVDLDSGIYRFDYTLRKAGKYSLLVQAIEPGGLLGQYWDNQWLYGMPVVTRQDPELSFDWGLGAIALYASDFVSVRWTGFVLPEYSETYTFYVRADDSARLWVNGVLLFDKWDECCQEFWGHIALTAGELASIRLEFREVAGNASLNMEWASFSTPRGHISPGQLFKGPVINGAPVLLEVATGAVNAQNSVAFGEFLTGARCLESRAFYIQAKDTADNLLKSNQEVFQVAFNGPVTFTVVSAPVNPEAMDGLYKVEYLVSVAGEYRVSVAMNGQPIKDSPFQFIARPGKVSSEYSTVSGLGAIEFTAGTEQTFIVQARDAYYNALDEEVGDVTASIDFENYDTLTTMNVLDDTPLNDAEFGRYFYGTSTYIGSGQYEIKYTGLREGSHKLFVKINGGNVFQSPFNIRGFSAAAPYGPKSLSESSKPPATAVAGDEITFQVQLRDPYGNILASSPDGAIVIRVSSTPPVSQVDEGVCSPATSGSTGLFDCTVTPTVSGQRLLSVQVDGVEISKLETEQLLSQLNVTQGPFALFVEPAAVSPANTAVYYVQPSYQAGETVDAMVQLRDQFGNNRTSSSATLLFQGRFGPSTLQYTDHNDGTVTVKVGTHLAGQHPLQITLAGVQISNTPTPEIPVYSTIAKFDGTDCAIPAQISAGIQHPFQCFPRDTFGNKVVDNDLFIKAEFVNMDFTAPIVTVAGVYSLVDDNYDFPLQINKVGAYSVVTQLWARGGLIGRYYRTPGFQSLVSLLSDRPHQGLALFEYTRVDPNLDIIWPDIPVATCPEDYFSVHWHGYLLPKATGLHSIRIEADKGARVMVGSEWVIDEINSDTAVRASAQVTLTNHVPEYIEVQYKHAAGTAYVRLYWAATEFEDELVPSQHLLHPLNVLPLDTTTTVVPQEAASTSVASGDGLATVTAGQDNSFIVHTRDSEDNPRSTPTTSVLTGYLGPEPAVTLSFTYLGGGNYTATVNPITSGDFNMHVLVDDNPHEAMANENGLVSFFLAVFAPEGWPSSVAPEYGRYQLWDTIQQVTFFVNTVISKQAVMKFHGVGDPTKTPAEATALQMTRGLLATLICMAVATPHFTDLYRTFPKVFRMSSEMVNAVGHCVEILAAIFTQITSFLYLGPALCLVAGTMSGAVRSVILQHFAKGGTLPAGQEPDFGDISLKESNQDKAGKVFGLFVGVGLLLNFIGIGSGEKAEEASLQSSLEWFLVLTVLHLLGNVQAVRQLAIKSDQPSKTEANEKTGQGFLRRMFLPKGYPDTVVASYARYRGWLLVNVLVDYPKQVVTSMLFWGNIYGVGNADSSPVRAVLIDIFMMTTDCTVGLIAGLPIFSRIFDYRKKKWWYIAGSVGRICDFIQLAAILAPSWFFVLIVTARAGCAFAATSNSRIAGAVPPALMRKECADRKEVELIHVNIASSNQERAVGLPSGTLCIAFLYYMVFSGWQPSLRLQVLAYVFLQALSFLAMWGSYKNLPPLPGEADLSAPLVARRTSEVYWEEQNDLDSELLNSYSGPASANPVRVDIVGSPFMPRVLPGPTSATHSKITGTGLEYAEAGVEGVFYVTLRDAQLNERGTSIGEPVTLDDSRMTCADQGLGVYRCSYLITEAQVLNVVLRVNGQPVNPDAPHTFPLTINPKPIDSTSGVSYVYAFTTFFPEIRRSTDNTVVFQVRDEFGNDVPDQGNNFMICEAAGPEQKTPPFHPPLDVVRYAPGLFRVNLRLETSGLHQVSCYALNKGGINARYFNNRWVEGVPAISQVDTAIDFNWGEGLVTADSSDYASAQFDGYLQVPTAANYTFYITADDGAKMWLDDELILSQDTAGQYQTLRPIELSGSRLYHVQVMYYERTGFARMRLEWSSDQGLLREVIAQDSWFHSRSRLGLFPQSVLVYDKPGPVEAFYHHDFEYDVNHLSWVPPQDNGAKPILLYRLYRDDGMGGAIDNSLALLDANTFSYSDTGLVTGQVYYYRIMATNGDDGEPVTISAQPSVPPVQPDPALLVRTDTGSMTFLFTPLTGAPSGWSPTVRYTLYRNDGLGGVLRFSYEGDMDGTSDVELTIGGLVEGRQYLFQTSYWSRIGQSPLSEVTAVVCCEFRKPGSPPINLRREGDQGNEKISLAWDAVTDIGSSSLIYYRLYMDDGYTEISKNTASGTTTTEFFEFLTAGNPYRFAVAAVNAAGEGPRSERITLTASDVAGQPYDVASTYQSSYRIDLSWKKPLLTGASGMSGYKVWVDDGNGGSIANLIWDGGTKAATLYYSWQPVFSDGTVALLAGHTYRFQVQSVNPTGDGARSNIFSIVAASKPSSPGRPSVDRASTSSSAVHLSWAAPDNGGSPILGYVVERKTSPTTDWIQLTTAGDYYTSTSYIDTHNLVASAFYIYRVSAFNLVTVGETLYSPEATIPAAAVPTAPTVTFVTSTETTITVSWDIPASDLTVTGFRLYVDSVLKYDGAGVSTVRTFTLAGCTTGNMHDFRATAISDAGESTYSASLPRYCARRPYPPLQPSLKTTTLLTVEIQWMAPANNGGMPIAGYKIQRSNHDVYFFGTVQCLQTDGSYLTILPENMHSCLDDTAFFCPQRKCKYRVLAINGIEDDNFADVSPYLVATAADLPNPPAEVTREDPPETKTAIEVLWSPVTLDADTGGSLVIGYRVYANTGIDDSLSLVFDGSGSPSVRSFKHTGLVPGRRYWYQVASVSSVGEGLRSNISTFLAAEPPAAPLQPRFVTADFGSITIGLDPPPSDGGSPIVRYAIYHNDGTVNGLLTTQVLVCDMSRTDFEVPNLLLGRDYQIQIQAHADCPSGTGTSLHAFDTDGICVDDTACTLPGARSGIALYTTTDVPDIVALSKVDGSQTRSTVTFRWSPPGTDGGSPITSYEPYRDDGLGGDFVRVDVLPTNYFEVDTDLSETGNEYKYSGLVTGRRYNFFMAACNKRGCRSGTILGPLTAAAPPNQPDPPVATATSASPAVINFTWSPPDNGGMPILKTEIQRDDGQEGLFSVLAEVSAPDFTYSDSTVVAGYTYRYRIRIHHEQSASDFSNLATFVAAGLPSQPTAVTLVSQSQSSITVSWTTPTANGADIYQFILRRDDGLGSTLTQIYRGAATTFQSNDLATGRYYSFTVAARNAAGEGPESVVQRFLSASMPSPVGQPVLTTSSCSGGSVSFKWTVPEDDGGCPVIRYRVLRDGTPTGTEVPSTTITYFTAGLECATAYTWSVQAKNCLDTWGSDSPYLETYTASLPGQVTGLNATHVSATELLFNWMPLLGTTEIGSTDYGILKGYELWMDDGLGGKFTRAYDGYNKPFETYFVATGLVPGRTYRSYVRGMNVVGAGPDSDVLYRAMAVEPSAPSDLQVSSAGAETVLCTWKPPQNNGGEPVLHYVLEYAPEPLFNTWQEDGPYPDNTQFTKLIYNLNQGTVYQFRIKAVTNAGGGSYSNVVSHVVGTAPTASPTGLTRAATTSVSMTWAWSPLPVAETGGAPLGGYRLYMNSGRDDLTSLVYDGSDKPSATEFTATSLVCGRVYKAEVSAVTSIGEGARSAVAAFKLAHTPSQPRSARAVASSTSSITLAWDIPESTGCTELEFYRIERDSGQGFQAIANVSTPVQTYTDSDSLSPGQMYIYRIAARNEALEYFGSHSSHVTAFAASLPGLTQNLGYVASTRTSITLMWEPPADTGGAMVDFYRVQADDGLGGSFGDVAVVAGTYTTVEYLTPGRPYRFRVAAETVVGTGPYTAVFQQVVAAVSGNPQTPLVETIDGYTDRMRVTWNEPLENGGSLTLGYKVTFDGHCDRYDGTSVSSITSVQIICSTGKHHFITVSARNIVGWGGPSPSVSRVCGAEPSAPVNLRLKMNTPAKPLDMVDQRTPSSMTIEWNDPQMDGGSVVKSYQLYRDAGDASGIYTLAYVGSKRSATIHSLTNGRTYRFYAVAVNDVGAGDRTSVFAAEMRCTPRALVAAPYKVSGSPWSLSLAWPETADNCGRAVSGYRIYRDGNLVHPLSNQFTAMPMLVGLVGTDQITLRFTAGTSGSAWAIVVADDDSLYTPAPTSTPSKVKAGDGAIGRPSCRATSVPMTADVAQELLMHGCGMMGMGWYSVFAYVEAYDGLDNDGAMFGPLRFQVPAASNFFAVEPAVSSLTKDGLTVTYTPTASAGMSYVMIAAEADHATLTLQNIKAFMSAVGDATCKWSGFVSHMQASVMLTGCRLYGGSKYRLFVYVEDGSMRDDGVLADLIELDVPPSNDFTGAYPYPRLDATPTTSTVSIEFEPREASGMLWAVVLPEIEALSATVAGIKAQTGALCFKAGLAIAAGLQSFAVENCALSLEVLYKAVVYIEDGAADNDGAIGPGIDVMVPANGTTNSLAAYPKLVVIGGAVASSDGITFTFAAASAGRLWAMVVPDHVGDCMTVRAMKFLRDALCSRWNYVINDQTQTITLTGCNLKGGDEYRLFVYVEGPYNSDDGVLAPAIPFLVPVTNTFTVQPVVTGDLVSPDGFSLTFTASETEGKVWAMVVANIHEQWVDPNAIKVGTYSLGSALCHVQSQIIGATAETIAMTQCALQRGVSYKAFVYVEGLNSTYTDGQASTPVTVLVPPVSMKFQSEPALTASELTSHIAFQFTGEATDQGAAAVVAGHLWAMVVTDAQAAYVSRAAATNLTGALGGSNCQVDGQSTVGGNSVVTLSQVPVALSDCQLRHGTAYQLVTYLEDTQLRTDGTLHFTKIKTPPGTSNTFTELPVASRNASAETEVWVNFTASTAGRAWIIVLDAGSIGSATATSVMDGSGAVGGSLCQSTIDIDTTLVTMDCTLSYSMDYAVMVYVADAGWHDDGSLAAATLLAYGVTLEAQDNATDGLVSPVIPGRSNYFLEVPSLVAASVTTNSFSVSFSAANAGLAWIIAIPANEASSTDIMTVVTGSTAICTAASAISGSGATVYPVSSCSFTAGWNYAVLVYVANQAGGYDGALSAAVPLRIEPSNNFLVLPYLTEVPSTNQVKTKFQGSAATGKAWACVVRAENATSMTVTDVKSGCDGCQSGEVTLTSTAELEVTLAGCNLEIGAEHKLIAYSEDTTNSNDGFLSMDLSLQVPTSNSFVSPVVMMGDVSPYGCSLQYEVAKSGKVWGRIINYDHHPYMGVDCIRNNNPAIAVGGPSCQIEADTVTRGIHTMVFDWCNLTKGHSYEVSVYVEDNNGNQDGTLGEVIIFVVPASNWLATPMILTSTPKTSDVSFSFAAGAVIGRAWAQIMLLNNAAIATVADIKAATYAVGTASCRQDDVNIGTSMLYWSLSGCGLVPSVEYSTVLYVEDMNGLNDGSMANILTVVPSSISNYFVEVPLPVSNVTSDGVTLGFTAYAASGMAWAMVLEVGTQPASAAEAKLLQNSVGGAGCKPSEMLIDNSRQSLELDDCDLVPGHSYQALVYVEAAVGGVAGVWSTVPIMAPLVEEVEDPLARTYTDLGVSSGEDYVYNVRAVNFIGVGQPSPASASIRAGNAPAAPGLPIIASRALTSLTVEWAPPSPLGSEILSFRLYMSGPLDGGVYQEIYNGPDTAFTKAMLSTGTVYYFRVSAVNHIGEGQRSAAREAAACVLPSVPSNFTVKSRSTLGVTVHWSAPLADGGCPITAYRVTQDGAVAATQEHAEYSLPMVVPAQTYTFSVLAETRVGVSPSTATMSVVAAEAPAKVIGLQIVSMSTSGIQLGWLGVPSDLSGGVPVTGYRVYIGAVDQPYTSWGETNSLTTQAFVDRLVAGGWELSLRSLPFPRTPCDFQIRLQYPPWRLQDVERAGIEEDGVPRIRFKGGHSVGKVQVGRGYHDFDEYTLSAIEVHAPSEHTLRKASWALEVQFWHEPLPLSRTHDLMQHTQQVLEDLGDTDSRFAALGRAEAALRKQLNGQNAPWTRAAGFTSSKQALDWVDAAKEDVASVSSLLKQDTKALLGQTDKLREEVAKLVKAQNRKFAGHRVVVSMFILRASPVFLGEMNGTATPLVRWLREALSFHQMQDAPPLELQAILGDRSDLYGYEGSVPRPPCTPNVRWFIVGEPQPSAIEQLSVLLQETRLADAVHGNARQVQPFGPSRRLFSVHMDWEAFEAPPIPRQESLSPGRQKMILVERYCKVFVLCSVFLMCTPLVFRLHSSCSTADDDEEEDEASPLNRTENAWRMQASSSKEALAGHPAPGEQAGIERHA</sequence>
<feature type="transmembrane region" description="Helical" evidence="4">
    <location>
        <begin position="1511"/>
        <end position="1529"/>
    </location>
</feature>
<keyword evidence="10" id="KW-1185">Reference proteome</keyword>
<dbReference type="CDD" id="cd00063">
    <property type="entry name" value="FN3"/>
    <property type="match status" value="19"/>
</dbReference>
<dbReference type="InterPro" id="IPR050964">
    <property type="entry name" value="Striated_Muscle_Regulatory"/>
</dbReference>
<dbReference type="PROSITE" id="PS50194">
    <property type="entry name" value="FILAMIN_REPEAT"/>
    <property type="match status" value="4"/>
</dbReference>
<feature type="domain" description="Fibronectin type-III" evidence="6">
    <location>
        <begin position="3834"/>
        <end position="3930"/>
    </location>
</feature>
<evidence type="ECO:0000259" key="8">
    <source>
        <dbReference type="PROSITE" id="PS51820"/>
    </source>
</evidence>
<reference evidence="9" key="1">
    <citation type="submission" date="2023-08" db="EMBL/GenBank/DDBJ databases">
        <authorList>
            <person name="Chen Y."/>
            <person name="Shah S."/>
            <person name="Dougan E. K."/>
            <person name="Thang M."/>
            <person name="Chan C."/>
        </authorList>
    </citation>
    <scope>NUCLEOTIDE SEQUENCE</scope>
</reference>
<dbReference type="Pfam" id="PF00194">
    <property type="entry name" value="Carb_anhydrase"/>
    <property type="match status" value="1"/>
</dbReference>
<dbReference type="SUPFAM" id="SSF51069">
    <property type="entry name" value="Carbonic anhydrase"/>
    <property type="match status" value="1"/>
</dbReference>
<dbReference type="Gene3D" id="3.10.200.10">
    <property type="entry name" value="Alpha carbonic anhydrase"/>
    <property type="match status" value="1"/>
</dbReference>
<feature type="domain" description="Fibronectin type-III" evidence="6">
    <location>
        <begin position="2191"/>
        <end position="2289"/>
    </location>
</feature>
<dbReference type="InterPro" id="IPR003961">
    <property type="entry name" value="FN3_dom"/>
</dbReference>
<keyword evidence="5" id="KW-0732">Signal</keyword>
<feature type="domain" description="Fibronectin type-III" evidence="6">
    <location>
        <begin position="3632"/>
        <end position="3730"/>
    </location>
</feature>
<dbReference type="InterPro" id="IPR037524">
    <property type="entry name" value="PA14/GLEYA"/>
</dbReference>
<protein>
    <submittedName>
        <fullName evidence="9">Uncharacterized protein</fullName>
    </submittedName>
</protein>
<feature type="domain" description="Fibronectin type-III" evidence="6">
    <location>
        <begin position="3240"/>
        <end position="3336"/>
    </location>
</feature>
<keyword evidence="1" id="KW-0677">Repeat</keyword>
<feature type="transmembrane region" description="Helical" evidence="4">
    <location>
        <begin position="1726"/>
        <end position="1743"/>
    </location>
</feature>
<dbReference type="SMART" id="SM00060">
    <property type="entry name" value="FN3"/>
    <property type="match status" value="25"/>
</dbReference>
<feature type="domain" description="Fibronectin type-III" evidence="6">
    <location>
        <begin position="2395"/>
        <end position="2488"/>
    </location>
</feature>
<feature type="domain" description="Fibronectin type-III" evidence="6">
    <location>
        <begin position="2599"/>
        <end position="2697"/>
    </location>
</feature>
<feature type="domain" description="Fibronectin type-III" evidence="6">
    <location>
        <begin position="132"/>
        <end position="229"/>
    </location>
</feature>
<evidence type="ECO:0000259" key="6">
    <source>
        <dbReference type="PROSITE" id="PS50853"/>
    </source>
</evidence>
<dbReference type="SMART" id="SM00758">
    <property type="entry name" value="PA14"/>
    <property type="match status" value="3"/>
</dbReference>
<feature type="repeat" description="Filamin" evidence="2">
    <location>
        <begin position="1201"/>
        <end position="1291"/>
    </location>
</feature>
<feature type="domain" description="Fibronectin type-III" evidence="6">
    <location>
        <begin position="4026"/>
        <end position="4120"/>
    </location>
</feature>
<feature type="domain" description="Fibronectin type-III" evidence="6">
    <location>
        <begin position="3432"/>
        <end position="3524"/>
    </location>
</feature>
<feature type="domain" description="Fibronectin type-III" evidence="6">
    <location>
        <begin position="3931"/>
        <end position="4024"/>
    </location>
</feature>
<dbReference type="InterPro" id="IPR054549">
    <property type="entry name" value="UVB_sens_RUS_dom"/>
</dbReference>
<feature type="domain" description="Fibronectin type-III" evidence="6">
    <location>
        <begin position="5752"/>
        <end position="5846"/>
    </location>
</feature>
<dbReference type="SUPFAM" id="SSF81296">
    <property type="entry name" value="E set domains"/>
    <property type="match status" value="4"/>
</dbReference>
<dbReference type="InterPro" id="IPR017868">
    <property type="entry name" value="Filamin/ABP280_repeat-like"/>
</dbReference>
<dbReference type="SUPFAM" id="SSF49265">
    <property type="entry name" value="Fibronectin type III"/>
    <property type="match status" value="14"/>
</dbReference>
<feature type="compositionally biased region" description="Acidic residues" evidence="3">
    <location>
        <begin position="6389"/>
        <end position="6398"/>
    </location>
</feature>
<feature type="domain" description="Alpha-carbonic anhydrase" evidence="7">
    <location>
        <begin position="5982"/>
        <end position="6331"/>
    </location>
</feature>
<feature type="chain" id="PRO_5041359427" evidence="5">
    <location>
        <begin position="36"/>
        <end position="6435"/>
    </location>
</feature>
<gene>
    <name evidence="9" type="ORF">EVOR1521_LOCUS17596</name>
</gene>
<dbReference type="SUPFAM" id="SSF56988">
    <property type="entry name" value="Anthrax protective antigen"/>
    <property type="match status" value="3"/>
</dbReference>
<keyword evidence="4" id="KW-1133">Transmembrane helix</keyword>
<organism evidence="9 10">
    <name type="scientific">Effrenium voratum</name>
    <dbReference type="NCBI Taxonomy" id="2562239"/>
    <lineage>
        <taxon>Eukaryota</taxon>
        <taxon>Sar</taxon>
        <taxon>Alveolata</taxon>
        <taxon>Dinophyceae</taxon>
        <taxon>Suessiales</taxon>
        <taxon>Symbiodiniaceae</taxon>
        <taxon>Effrenium</taxon>
    </lineage>
</organism>
<feature type="domain" description="Fibronectin type-III" evidence="6">
    <location>
        <begin position="3732"/>
        <end position="3833"/>
    </location>
</feature>
<dbReference type="EMBL" id="CAUJNA010002347">
    <property type="protein sequence ID" value="CAJ1392526.1"/>
    <property type="molecule type" value="Genomic_DNA"/>
</dbReference>
<dbReference type="InterPro" id="IPR001148">
    <property type="entry name" value="CA_dom"/>
</dbReference>
<feature type="repeat" description="Filamin" evidence="2">
    <location>
        <begin position="1837"/>
        <end position="1933"/>
    </location>
</feature>
<proteinExistence type="predicted"/>
<dbReference type="Gene3D" id="3.90.182.10">
    <property type="entry name" value="Toxin - Anthrax Protective Antigen,domain 1"/>
    <property type="match status" value="3"/>
</dbReference>
<dbReference type="PROSITE" id="PS51144">
    <property type="entry name" value="ALPHA_CA_2"/>
    <property type="match status" value="1"/>
</dbReference>
<dbReference type="Pfam" id="PF00630">
    <property type="entry name" value="Filamin"/>
    <property type="match status" value="2"/>
</dbReference>
<dbReference type="InterPro" id="IPR036398">
    <property type="entry name" value="CA_dom_sf"/>
</dbReference>
<feature type="domain" description="PA14" evidence="8">
    <location>
        <begin position="337"/>
        <end position="473"/>
    </location>
</feature>
<feature type="region of interest" description="Disordered" evidence="3">
    <location>
        <begin position="6387"/>
        <end position="6435"/>
    </location>
</feature>
<name>A0AA36IR98_9DINO</name>
<dbReference type="InterPro" id="IPR011658">
    <property type="entry name" value="PA14_dom"/>
</dbReference>
<dbReference type="PANTHER" id="PTHR13817">
    <property type="entry name" value="TITIN"/>
    <property type="match status" value="1"/>
</dbReference>
<feature type="domain" description="Fibronectin type-III" evidence="6">
    <location>
        <begin position="4131"/>
        <end position="4229"/>
    </location>
</feature>
<feature type="compositionally biased region" description="Polar residues" evidence="3">
    <location>
        <begin position="6401"/>
        <end position="6416"/>
    </location>
</feature>
<evidence type="ECO:0000256" key="5">
    <source>
        <dbReference type="SAM" id="SignalP"/>
    </source>
</evidence>
<feature type="domain" description="Fibronectin type-III" evidence="6">
    <location>
        <begin position="2904"/>
        <end position="3005"/>
    </location>
</feature>
<keyword evidence="4" id="KW-0812">Transmembrane</keyword>
<dbReference type="Pfam" id="PF07691">
    <property type="entry name" value="PA14"/>
    <property type="match status" value="3"/>
</dbReference>
<feature type="domain" description="Fibronectin type-III" evidence="6">
    <location>
        <begin position="3527"/>
        <end position="3631"/>
    </location>
</feature>
<feature type="domain" description="PA14" evidence="8">
    <location>
        <begin position="1033"/>
        <end position="1184"/>
    </location>
</feature>
<feature type="domain" description="Fibronectin type-III" evidence="6">
    <location>
        <begin position="3128"/>
        <end position="3239"/>
    </location>
</feature>
<dbReference type="InterPro" id="IPR013783">
    <property type="entry name" value="Ig-like_fold"/>
</dbReference>
<feature type="domain" description="Fibronectin type-III" evidence="6">
    <location>
        <begin position="2699"/>
        <end position="2790"/>
    </location>
</feature>
<feature type="transmembrane region" description="Helical" evidence="4">
    <location>
        <begin position="1424"/>
        <end position="1442"/>
    </location>
</feature>
<dbReference type="InterPro" id="IPR014756">
    <property type="entry name" value="Ig_E-set"/>
</dbReference>
<feature type="repeat" description="Filamin" evidence="2">
    <location>
        <begin position="491"/>
        <end position="594"/>
    </location>
</feature>
<feature type="domain" description="PA14" evidence="8">
    <location>
        <begin position="2034"/>
        <end position="2171"/>
    </location>
</feature>
<evidence type="ECO:0000313" key="10">
    <source>
        <dbReference type="Proteomes" id="UP001178507"/>
    </source>
</evidence>
<evidence type="ECO:0000256" key="1">
    <source>
        <dbReference type="ARBA" id="ARBA00022737"/>
    </source>
</evidence>
<feature type="domain" description="Fibronectin type-III" evidence="6">
    <location>
        <begin position="5847"/>
        <end position="5933"/>
    </location>
</feature>
<dbReference type="Pfam" id="PF00041">
    <property type="entry name" value="fn3"/>
    <property type="match status" value="8"/>
</dbReference>
<dbReference type="PANTHER" id="PTHR13817:SF73">
    <property type="entry name" value="FIBRONECTIN TYPE-III DOMAIN-CONTAINING PROTEIN"/>
    <property type="match status" value="1"/>
</dbReference>
<feature type="repeat" description="Filamin" evidence="2">
    <location>
        <begin position="596"/>
        <end position="717"/>
    </location>
</feature>
<feature type="transmembrane region" description="Helical" evidence="4">
    <location>
        <begin position="1480"/>
        <end position="1499"/>
    </location>
</feature>
<evidence type="ECO:0000259" key="7">
    <source>
        <dbReference type="PROSITE" id="PS51144"/>
    </source>
</evidence>
<comment type="caution">
    <text evidence="9">The sequence shown here is derived from an EMBL/GenBank/DDBJ whole genome shotgun (WGS) entry which is preliminary data.</text>
</comment>
<dbReference type="PROSITE" id="PS50853">
    <property type="entry name" value="FN3"/>
    <property type="match status" value="21"/>
</dbReference>
<feature type="signal peptide" evidence="5">
    <location>
        <begin position="1"/>
        <end position="35"/>
    </location>
</feature>
<feature type="domain" description="Fibronectin type-III" evidence="6">
    <location>
        <begin position="3008"/>
        <end position="3104"/>
    </location>
</feature>
<dbReference type="SMART" id="SM00557">
    <property type="entry name" value="IG_FLMN"/>
    <property type="match status" value="2"/>
</dbReference>
<dbReference type="InterPro" id="IPR036116">
    <property type="entry name" value="FN3_sf"/>
</dbReference>
<feature type="domain" description="Fibronectin type-III" evidence="6">
    <location>
        <begin position="3338"/>
        <end position="3431"/>
    </location>
</feature>
<evidence type="ECO:0000313" key="9">
    <source>
        <dbReference type="EMBL" id="CAJ1392526.1"/>
    </source>
</evidence>
<evidence type="ECO:0000256" key="2">
    <source>
        <dbReference type="PROSITE-ProRule" id="PRU00087"/>
    </source>
</evidence>
<evidence type="ECO:0000256" key="4">
    <source>
        <dbReference type="SAM" id="Phobius"/>
    </source>
</evidence>